<dbReference type="RefSeq" id="WP_093853339.1">
    <property type="nucleotide sequence ID" value="NZ_JAVRER010000004.1"/>
</dbReference>
<dbReference type="InterPro" id="IPR052526">
    <property type="entry name" value="HTH-type_Bedaq_tolerance"/>
</dbReference>
<feature type="domain" description="HTH marR-type" evidence="2">
    <location>
        <begin position="15"/>
        <end position="149"/>
    </location>
</feature>
<dbReference type="SMART" id="SM00347">
    <property type="entry name" value="HTH_MARR"/>
    <property type="match status" value="1"/>
</dbReference>
<sequence length="154" mass="16705">MSDALSPPPGTSPSAQQIAVDTRVVFSRLRRRLRELTGEENGMPAGQSSVLARLAREGDASSSELARRERVRPQSMATIVAALEAAGLVARRPDPADGRKQLVALTERGRAHREESRGAAHAWFTRALDERCTEEERQTVLRALALLATVADAP</sequence>
<dbReference type="PROSITE" id="PS50995">
    <property type="entry name" value="HTH_MARR_2"/>
    <property type="match status" value="1"/>
</dbReference>
<dbReference type="PANTHER" id="PTHR39515">
    <property type="entry name" value="CONSERVED PROTEIN"/>
    <property type="match status" value="1"/>
</dbReference>
<feature type="region of interest" description="Disordered" evidence="1">
    <location>
        <begin position="35"/>
        <end position="71"/>
    </location>
</feature>
<dbReference type="PANTHER" id="PTHR39515:SF2">
    <property type="entry name" value="HTH-TYPE TRANSCRIPTIONAL REGULATOR RV0880"/>
    <property type="match status" value="1"/>
</dbReference>
<reference evidence="4" key="1">
    <citation type="submission" date="2023-07" db="EMBL/GenBank/DDBJ databases">
        <title>30 novel species of actinomycetes from the DSMZ collection.</title>
        <authorList>
            <person name="Nouioui I."/>
        </authorList>
    </citation>
    <scope>NUCLEOTIDE SEQUENCE [LARGE SCALE GENOMIC DNA]</scope>
    <source>
        <strain evidence="4">DSM 41982</strain>
    </source>
</reference>
<name>A0ABD5E0F3_9ACTN</name>
<feature type="compositionally biased region" description="Basic and acidic residues" evidence="1">
    <location>
        <begin position="54"/>
        <end position="71"/>
    </location>
</feature>
<gene>
    <name evidence="3" type="ORF">RM574_03605</name>
</gene>
<evidence type="ECO:0000256" key="1">
    <source>
        <dbReference type="SAM" id="MobiDB-lite"/>
    </source>
</evidence>
<dbReference type="Pfam" id="PF12802">
    <property type="entry name" value="MarR_2"/>
    <property type="match status" value="1"/>
</dbReference>
<comment type="caution">
    <text evidence="3">The sequence shown here is derived from an EMBL/GenBank/DDBJ whole genome shotgun (WGS) entry which is preliminary data.</text>
</comment>
<protein>
    <submittedName>
        <fullName evidence="3">MarR family transcriptional regulator</fullName>
    </submittedName>
</protein>
<evidence type="ECO:0000313" key="4">
    <source>
        <dbReference type="Proteomes" id="UP001183607"/>
    </source>
</evidence>
<dbReference type="Proteomes" id="UP001183607">
    <property type="component" value="Unassembled WGS sequence"/>
</dbReference>
<dbReference type="GO" id="GO:0006355">
    <property type="term" value="P:regulation of DNA-templated transcription"/>
    <property type="evidence" value="ECO:0007669"/>
    <property type="project" value="UniProtKB-ARBA"/>
</dbReference>
<dbReference type="AlphaFoldDB" id="A0ABD5E0F3"/>
<organism evidence="3 4">
    <name type="scientific">Streptomyces evansiae</name>
    <dbReference type="NCBI Taxonomy" id="3075535"/>
    <lineage>
        <taxon>Bacteria</taxon>
        <taxon>Bacillati</taxon>
        <taxon>Actinomycetota</taxon>
        <taxon>Actinomycetes</taxon>
        <taxon>Kitasatosporales</taxon>
        <taxon>Streptomycetaceae</taxon>
        <taxon>Streptomyces</taxon>
    </lineage>
</organism>
<accession>A0ABD5E0F3</accession>
<evidence type="ECO:0000259" key="2">
    <source>
        <dbReference type="PROSITE" id="PS50995"/>
    </source>
</evidence>
<dbReference type="Gene3D" id="1.10.10.10">
    <property type="entry name" value="Winged helix-like DNA-binding domain superfamily/Winged helix DNA-binding domain"/>
    <property type="match status" value="1"/>
</dbReference>
<dbReference type="InterPro" id="IPR000835">
    <property type="entry name" value="HTH_MarR-typ"/>
</dbReference>
<proteinExistence type="predicted"/>
<dbReference type="SUPFAM" id="SSF46785">
    <property type="entry name" value="Winged helix' DNA-binding domain"/>
    <property type="match status" value="1"/>
</dbReference>
<evidence type="ECO:0000313" key="3">
    <source>
        <dbReference type="EMBL" id="MDT0414564.1"/>
    </source>
</evidence>
<dbReference type="InterPro" id="IPR036390">
    <property type="entry name" value="WH_DNA-bd_sf"/>
</dbReference>
<dbReference type="EMBL" id="JAVRER010000004">
    <property type="protein sequence ID" value="MDT0414564.1"/>
    <property type="molecule type" value="Genomic_DNA"/>
</dbReference>
<dbReference type="InterPro" id="IPR036388">
    <property type="entry name" value="WH-like_DNA-bd_sf"/>
</dbReference>